<dbReference type="Pfam" id="PF01557">
    <property type="entry name" value="FAA_hydrolase"/>
    <property type="match status" value="1"/>
</dbReference>
<dbReference type="GO" id="GO:0046872">
    <property type="term" value="F:metal ion binding"/>
    <property type="evidence" value="ECO:0007669"/>
    <property type="project" value="UniProtKB-KW"/>
</dbReference>
<dbReference type="InterPro" id="IPR011234">
    <property type="entry name" value="Fumarylacetoacetase-like_C"/>
</dbReference>
<evidence type="ECO:0000313" key="4">
    <source>
        <dbReference type="Proteomes" id="UP000000639"/>
    </source>
</evidence>
<dbReference type="Gene3D" id="3.90.850.10">
    <property type="entry name" value="Fumarylacetoacetase-like, C-terminal domain"/>
    <property type="match status" value="1"/>
</dbReference>
<evidence type="ECO:0000313" key="3">
    <source>
        <dbReference type="EMBL" id="ABM03219.1"/>
    </source>
</evidence>
<dbReference type="OrthoDB" id="9805307at2"/>
<dbReference type="KEGG" id="pin:Ping_1402"/>
<proteinExistence type="predicted"/>
<dbReference type="InterPro" id="IPR036663">
    <property type="entry name" value="Fumarylacetoacetase_C_sf"/>
</dbReference>
<dbReference type="Proteomes" id="UP000000639">
    <property type="component" value="Chromosome"/>
</dbReference>
<dbReference type="SUPFAM" id="SSF56529">
    <property type="entry name" value="FAH"/>
    <property type="match status" value="1"/>
</dbReference>
<organism evidence="3 4">
    <name type="scientific">Psychromonas ingrahamii (strain DSM 17664 / CCUG 51855 / 37)</name>
    <dbReference type="NCBI Taxonomy" id="357804"/>
    <lineage>
        <taxon>Bacteria</taxon>
        <taxon>Pseudomonadati</taxon>
        <taxon>Pseudomonadota</taxon>
        <taxon>Gammaproteobacteria</taxon>
        <taxon>Alteromonadales</taxon>
        <taxon>Psychromonadaceae</taxon>
        <taxon>Psychromonas</taxon>
    </lineage>
</organism>
<feature type="domain" description="Fumarylacetoacetase-like C-terminal" evidence="2">
    <location>
        <begin position="15"/>
        <end position="182"/>
    </location>
</feature>
<keyword evidence="1" id="KW-0479">Metal-binding</keyword>
<dbReference type="RefSeq" id="WP_011769779.1">
    <property type="nucleotide sequence ID" value="NC_008709.1"/>
</dbReference>
<accession>A1SUQ4</accession>
<dbReference type="AlphaFoldDB" id="A1SUQ4"/>
<dbReference type="STRING" id="357804.Ping_1402"/>
<dbReference type="PANTHER" id="PTHR11820">
    <property type="entry name" value="ACYLPYRUVASE"/>
    <property type="match status" value="1"/>
</dbReference>
<dbReference type="HOGENOM" id="CLU_028458_5_2_6"/>
<dbReference type="EMBL" id="CP000510">
    <property type="protein sequence ID" value="ABM03219.1"/>
    <property type="molecule type" value="Genomic_DNA"/>
</dbReference>
<dbReference type="eggNOG" id="COG0179">
    <property type="taxonomic scope" value="Bacteria"/>
</dbReference>
<keyword evidence="3" id="KW-0378">Hydrolase</keyword>
<evidence type="ECO:0000259" key="2">
    <source>
        <dbReference type="Pfam" id="PF01557"/>
    </source>
</evidence>
<gene>
    <name evidence="3" type="ordered locus">Ping_1402</name>
</gene>
<keyword evidence="4" id="KW-1185">Reference proteome</keyword>
<reference evidence="3 4" key="1">
    <citation type="submission" date="2007-01" db="EMBL/GenBank/DDBJ databases">
        <title>Complete sequence of Psychromonas ingrahamii 37.</title>
        <authorList>
            <consortium name="US DOE Joint Genome Institute"/>
            <person name="Copeland A."/>
            <person name="Lucas S."/>
            <person name="Lapidus A."/>
            <person name="Barry K."/>
            <person name="Detter J.C."/>
            <person name="Glavina del Rio T."/>
            <person name="Hammon N."/>
            <person name="Israni S."/>
            <person name="Dalin E."/>
            <person name="Tice H."/>
            <person name="Pitluck S."/>
            <person name="Thompson L.S."/>
            <person name="Brettin T."/>
            <person name="Bruce D."/>
            <person name="Han C."/>
            <person name="Tapia R."/>
            <person name="Schmutz J."/>
            <person name="Larimer F."/>
            <person name="Land M."/>
            <person name="Hauser L."/>
            <person name="Kyrpides N."/>
            <person name="Ivanova N."/>
            <person name="Staley J."/>
            <person name="Richardson P."/>
        </authorList>
    </citation>
    <scope>NUCLEOTIDE SEQUENCE [LARGE SCALE GENOMIC DNA]</scope>
    <source>
        <strain evidence="3 4">37</strain>
    </source>
</reference>
<protein>
    <submittedName>
        <fullName evidence="3">Fumarylacetoacetate (FAA) hydrolase</fullName>
    </submittedName>
</protein>
<dbReference type="GO" id="GO:0018773">
    <property type="term" value="F:acetylpyruvate hydrolase activity"/>
    <property type="evidence" value="ECO:0007669"/>
    <property type="project" value="TreeGrafter"/>
</dbReference>
<dbReference type="PANTHER" id="PTHR11820:SF7">
    <property type="entry name" value="ACYLPYRUVASE FAHD1, MITOCHONDRIAL"/>
    <property type="match status" value="1"/>
</dbReference>
<name>A1SUQ4_PSYIN</name>
<sequence length="204" mass="22636">MKQIKIDGKSFCPSKVVCIGRNYVDHIKELNNEMPTQAVIFVKPNSAISERIVSNDIEPIHYEAEISFVINAGVISAVGFGLDLTKRALQSRLKAQSLPWERAKAFDKSAVFSEFVSFSGAVQTLSLQLLINDKLTQHAHYDLMIHKPAAIISEVSGFMSFEAGDVLMTGTPKGVGELFENDHFIGRIFQGDTLLIEQHWIVEG</sequence>
<evidence type="ECO:0000256" key="1">
    <source>
        <dbReference type="ARBA" id="ARBA00022723"/>
    </source>
</evidence>